<sequence length="247" mass="26058">MQGHGKIALTSAVAKQRFPGTWAGGIALIVSPILLLAGILLRSPYHFFFPDQLAAYDKHPLQMTASYSLFGAGIIMLWPAVLLLVQSIGVSKPRFALWGGLFVISGLFARTFHAGVDHLAFQLVKTGGVGQAVNTVGDAYGAFHIYSTFNLAIILGWIVLAIGSYRSGTLGLVQSAALALASALPLGVLKGTTPWSIAAAGGLAVAFIPFGWTILRSTPFPGWLKIGTWTLIVCAGISLFTLFGRMG</sequence>
<feature type="transmembrane region" description="Helical" evidence="1">
    <location>
        <begin position="143"/>
        <end position="163"/>
    </location>
</feature>
<dbReference type="EMBL" id="MRTP01000001">
    <property type="protein sequence ID" value="OMF57996.1"/>
    <property type="molecule type" value="Genomic_DNA"/>
</dbReference>
<feature type="transmembrane region" description="Helical" evidence="1">
    <location>
        <begin position="21"/>
        <end position="45"/>
    </location>
</feature>
<dbReference type="STRING" id="297318.BK138_05335"/>
<evidence type="ECO:0000313" key="2">
    <source>
        <dbReference type="EMBL" id="OMF57996.1"/>
    </source>
</evidence>
<reference evidence="2 3" key="1">
    <citation type="submission" date="2016-11" db="EMBL/GenBank/DDBJ databases">
        <title>Paenibacillus species isolates.</title>
        <authorList>
            <person name="Beno S.M."/>
        </authorList>
    </citation>
    <scope>NUCLEOTIDE SEQUENCE [LARGE SCALE GENOMIC DNA]</scope>
    <source>
        <strain evidence="2 3">FSL R5-0378</strain>
    </source>
</reference>
<accession>A0A1R1F220</accession>
<keyword evidence="1" id="KW-1133">Transmembrane helix</keyword>
<keyword evidence="1" id="KW-0812">Transmembrane</keyword>
<organism evidence="2 3">
    <name type="scientific">Paenibacillus rhizosphaerae</name>
    <dbReference type="NCBI Taxonomy" id="297318"/>
    <lineage>
        <taxon>Bacteria</taxon>
        <taxon>Bacillati</taxon>
        <taxon>Bacillota</taxon>
        <taxon>Bacilli</taxon>
        <taxon>Bacillales</taxon>
        <taxon>Paenibacillaceae</taxon>
        <taxon>Paenibacillus</taxon>
    </lineage>
</organism>
<proteinExistence type="predicted"/>
<feature type="transmembrane region" description="Helical" evidence="1">
    <location>
        <begin position="195"/>
        <end position="215"/>
    </location>
</feature>
<evidence type="ECO:0008006" key="4">
    <source>
        <dbReference type="Google" id="ProtNLM"/>
    </source>
</evidence>
<dbReference type="Proteomes" id="UP000187172">
    <property type="component" value="Unassembled WGS sequence"/>
</dbReference>
<dbReference type="RefSeq" id="WP_076166951.1">
    <property type="nucleotide sequence ID" value="NZ_MRTP01000001.1"/>
</dbReference>
<feature type="transmembrane region" description="Helical" evidence="1">
    <location>
        <begin position="222"/>
        <end position="243"/>
    </location>
</feature>
<dbReference type="AlphaFoldDB" id="A0A1R1F220"/>
<keyword evidence="1" id="KW-0472">Membrane</keyword>
<feature type="transmembrane region" description="Helical" evidence="1">
    <location>
        <begin position="170"/>
        <end position="189"/>
    </location>
</feature>
<comment type="caution">
    <text evidence="2">The sequence shown here is derived from an EMBL/GenBank/DDBJ whole genome shotgun (WGS) entry which is preliminary data.</text>
</comment>
<name>A0A1R1F220_9BACL</name>
<evidence type="ECO:0000313" key="3">
    <source>
        <dbReference type="Proteomes" id="UP000187172"/>
    </source>
</evidence>
<evidence type="ECO:0000256" key="1">
    <source>
        <dbReference type="SAM" id="Phobius"/>
    </source>
</evidence>
<feature type="transmembrane region" description="Helical" evidence="1">
    <location>
        <begin position="97"/>
        <end position="116"/>
    </location>
</feature>
<keyword evidence="3" id="KW-1185">Reference proteome</keyword>
<feature type="transmembrane region" description="Helical" evidence="1">
    <location>
        <begin position="65"/>
        <end position="85"/>
    </location>
</feature>
<gene>
    <name evidence="2" type="ORF">BK138_05335</name>
</gene>
<protein>
    <recommendedName>
        <fullName evidence="4">DUF998 domain-containing protein</fullName>
    </recommendedName>
</protein>